<keyword evidence="2" id="KW-1133">Transmembrane helix</keyword>
<comment type="caution">
    <text evidence="5">The sequence shown here is derived from an EMBL/GenBank/DDBJ whole genome shotgun (WGS) entry which is preliminary data.</text>
</comment>
<keyword evidence="2" id="KW-0472">Membrane</keyword>
<evidence type="ECO:0000313" key="5">
    <source>
        <dbReference type="EMBL" id="GGE34279.1"/>
    </source>
</evidence>
<keyword evidence="6" id="KW-1185">Reference proteome</keyword>
<feature type="transmembrane region" description="Helical" evidence="2">
    <location>
        <begin position="20"/>
        <end position="38"/>
    </location>
</feature>
<evidence type="ECO:0000259" key="3">
    <source>
        <dbReference type="Pfam" id="PF13791"/>
    </source>
</evidence>
<keyword evidence="2" id="KW-0812">Transmembrane</keyword>
<dbReference type="AlphaFoldDB" id="A0A917AA34"/>
<evidence type="ECO:0000256" key="1">
    <source>
        <dbReference type="SAM" id="MobiDB-lite"/>
    </source>
</evidence>
<sequence length="373" mass="42681">MKTFEIATKKSKRKTLLKTVGFSTVGTLTFLVGGYLLLNKITSENAWKMERFYEMKSSISYPNIQAIDWSFDASSQFSGTFRANQVKDIAGISVPFEPYTGNYSLSPRVVGGRQDMNLYQTKDGKASYTHGHSYKSPMFFNREYDYRKNKEYGSNLTQDIALLPQMTGKAVEVAVTFDKPYTFEEIASMIPETLKINWYWIGTSSSYNTGDLDVDDQIGFTPNLEQTQTKEELEREQQDFSKKNEKASTEEGEKRYQEHLKRLAEQDVVKRFENSYTTFYDNLQKVVAEDWQSTRTASDGSRFDLKADIESYLKNNPDGRKAKFAGLILTGKAEDFAPLEKANWIFGSNIGQSIALEPYHQLDTRHDPTLPQK</sequence>
<reference evidence="5" key="1">
    <citation type="journal article" date="2014" name="Int. J. Syst. Evol. Microbiol.">
        <title>Complete genome sequence of Corynebacterium casei LMG S-19264T (=DSM 44701T), isolated from a smear-ripened cheese.</title>
        <authorList>
            <consortium name="US DOE Joint Genome Institute (JGI-PGF)"/>
            <person name="Walter F."/>
            <person name="Albersmeier A."/>
            <person name="Kalinowski J."/>
            <person name="Ruckert C."/>
        </authorList>
    </citation>
    <scope>NUCLEOTIDE SEQUENCE</scope>
    <source>
        <strain evidence="5">CGMCC 1.15533</strain>
    </source>
</reference>
<proteinExistence type="predicted"/>
<feature type="domain" description="Sigma factor regulator N-terminal" evidence="4">
    <location>
        <begin position="8"/>
        <end position="90"/>
    </location>
</feature>
<dbReference type="OrthoDB" id="1730160at2"/>
<dbReference type="Pfam" id="PF13800">
    <property type="entry name" value="Sigma_reg_N"/>
    <property type="match status" value="1"/>
</dbReference>
<organism evidence="5 6">
    <name type="scientific">Streptococcus himalayensis</name>
    <dbReference type="NCBI Taxonomy" id="1888195"/>
    <lineage>
        <taxon>Bacteria</taxon>
        <taxon>Bacillati</taxon>
        <taxon>Bacillota</taxon>
        <taxon>Bacilli</taxon>
        <taxon>Lactobacillales</taxon>
        <taxon>Streptococcaceae</taxon>
        <taxon>Streptococcus</taxon>
    </lineage>
</organism>
<name>A0A917AA34_9STRE</name>
<protein>
    <recommendedName>
        <fullName evidence="7">Sigma factor regulator C-terminal domain-containing protein</fullName>
    </recommendedName>
</protein>
<evidence type="ECO:0000256" key="2">
    <source>
        <dbReference type="SAM" id="Phobius"/>
    </source>
</evidence>
<feature type="compositionally biased region" description="Basic and acidic residues" evidence="1">
    <location>
        <begin position="228"/>
        <end position="253"/>
    </location>
</feature>
<evidence type="ECO:0000313" key="6">
    <source>
        <dbReference type="Proteomes" id="UP000660801"/>
    </source>
</evidence>
<dbReference type="InterPro" id="IPR025672">
    <property type="entry name" value="Sigma_reg_C_dom"/>
</dbReference>
<feature type="domain" description="Sigma factor regulator C-terminal" evidence="3">
    <location>
        <begin position="166"/>
        <end position="352"/>
    </location>
</feature>
<accession>A0A917AA34</accession>
<dbReference type="EMBL" id="BMJN01000025">
    <property type="protein sequence ID" value="GGE34279.1"/>
    <property type="molecule type" value="Genomic_DNA"/>
</dbReference>
<evidence type="ECO:0008006" key="7">
    <source>
        <dbReference type="Google" id="ProtNLM"/>
    </source>
</evidence>
<gene>
    <name evidence="5" type="ORF">GCM10011510_14590</name>
</gene>
<feature type="region of interest" description="Disordered" evidence="1">
    <location>
        <begin position="222"/>
        <end position="253"/>
    </location>
</feature>
<reference evidence="5" key="2">
    <citation type="submission" date="2020-09" db="EMBL/GenBank/DDBJ databases">
        <authorList>
            <person name="Sun Q."/>
            <person name="Zhou Y."/>
        </authorList>
    </citation>
    <scope>NUCLEOTIDE SEQUENCE</scope>
    <source>
        <strain evidence="5">CGMCC 1.15533</strain>
    </source>
</reference>
<dbReference type="RefSeq" id="WP_068991472.1">
    <property type="nucleotide sequence ID" value="NZ_BMJN01000025.1"/>
</dbReference>
<dbReference type="InterPro" id="IPR029101">
    <property type="entry name" value="Sigma_reg_N"/>
</dbReference>
<evidence type="ECO:0000259" key="4">
    <source>
        <dbReference type="Pfam" id="PF13800"/>
    </source>
</evidence>
<dbReference type="Proteomes" id="UP000660801">
    <property type="component" value="Unassembled WGS sequence"/>
</dbReference>
<dbReference type="Pfam" id="PF13791">
    <property type="entry name" value="Sigma_reg_C"/>
    <property type="match status" value="1"/>
</dbReference>